<evidence type="ECO:0008006" key="4">
    <source>
        <dbReference type="Google" id="ProtNLM"/>
    </source>
</evidence>
<accession>W9WUQ4</accession>
<feature type="compositionally biased region" description="Basic and acidic residues" evidence="1">
    <location>
        <begin position="518"/>
        <end position="534"/>
    </location>
</feature>
<feature type="region of interest" description="Disordered" evidence="1">
    <location>
        <begin position="100"/>
        <end position="142"/>
    </location>
</feature>
<evidence type="ECO:0000313" key="2">
    <source>
        <dbReference type="EMBL" id="EXJ71912.1"/>
    </source>
</evidence>
<reference evidence="2 3" key="1">
    <citation type="submission" date="2013-03" db="EMBL/GenBank/DDBJ databases">
        <title>The Genome Sequence of Cladophialophora psammophila CBS 110553.</title>
        <authorList>
            <consortium name="The Broad Institute Genomics Platform"/>
            <person name="Cuomo C."/>
            <person name="de Hoog S."/>
            <person name="Gorbushina A."/>
            <person name="Walker B."/>
            <person name="Young S.K."/>
            <person name="Zeng Q."/>
            <person name="Gargeya S."/>
            <person name="Fitzgerald M."/>
            <person name="Haas B."/>
            <person name="Abouelleil A."/>
            <person name="Allen A.W."/>
            <person name="Alvarado L."/>
            <person name="Arachchi H.M."/>
            <person name="Berlin A.M."/>
            <person name="Chapman S.B."/>
            <person name="Gainer-Dewar J."/>
            <person name="Goldberg J."/>
            <person name="Griggs A."/>
            <person name="Gujja S."/>
            <person name="Hansen M."/>
            <person name="Howarth C."/>
            <person name="Imamovic A."/>
            <person name="Ireland A."/>
            <person name="Larimer J."/>
            <person name="McCowan C."/>
            <person name="Murphy C."/>
            <person name="Pearson M."/>
            <person name="Poon T.W."/>
            <person name="Priest M."/>
            <person name="Roberts A."/>
            <person name="Saif S."/>
            <person name="Shea T."/>
            <person name="Sisk P."/>
            <person name="Sykes S."/>
            <person name="Wortman J."/>
            <person name="Nusbaum C."/>
            <person name="Birren B."/>
        </authorList>
    </citation>
    <scope>NUCLEOTIDE SEQUENCE [LARGE SCALE GENOMIC DNA]</scope>
    <source>
        <strain evidence="2 3">CBS 110553</strain>
    </source>
</reference>
<proteinExistence type="predicted"/>
<evidence type="ECO:0000256" key="1">
    <source>
        <dbReference type="SAM" id="MobiDB-lite"/>
    </source>
</evidence>
<name>W9WUQ4_9EURO</name>
<dbReference type="STRING" id="1182543.W9WUQ4"/>
<dbReference type="eggNOG" id="ENOG502SV0B">
    <property type="taxonomic scope" value="Eukaryota"/>
</dbReference>
<keyword evidence="3" id="KW-1185">Reference proteome</keyword>
<dbReference type="RefSeq" id="XP_007743210.1">
    <property type="nucleotide sequence ID" value="XM_007745020.1"/>
</dbReference>
<feature type="region of interest" description="Disordered" evidence="1">
    <location>
        <begin position="565"/>
        <end position="595"/>
    </location>
</feature>
<dbReference type="AlphaFoldDB" id="W9WUQ4"/>
<dbReference type="HOGENOM" id="CLU_030103_0_0_1"/>
<dbReference type="EMBL" id="AMGX01000006">
    <property type="protein sequence ID" value="EXJ71912.1"/>
    <property type="molecule type" value="Genomic_DNA"/>
</dbReference>
<feature type="region of interest" description="Disordered" evidence="1">
    <location>
        <begin position="505"/>
        <end position="550"/>
    </location>
</feature>
<dbReference type="GeneID" id="19189137"/>
<dbReference type="OrthoDB" id="5308957at2759"/>
<dbReference type="Proteomes" id="UP000019471">
    <property type="component" value="Unassembled WGS sequence"/>
</dbReference>
<organism evidence="2 3">
    <name type="scientific">Cladophialophora psammophila CBS 110553</name>
    <dbReference type="NCBI Taxonomy" id="1182543"/>
    <lineage>
        <taxon>Eukaryota</taxon>
        <taxon>Fungi</taxon>
        <taxon>Dikarya</taxon>
        <taxon>Ascomycota</taxon>
        <taxon>Pezizomycotina</taxon>
        <taxon>Eurotiomycetes</taxon>
        <taxon>Chaetothyriomycetidae</taxon>
        <taxon>Chaetothyriales</taxon>
        <taxon>Herpotrichiellaceae</taxon>
        <taxon>Cladophialophora</taxon>
    </lineage>
</organism>
<comment type="caution">
    <text evidence="2">The sequence shown here is derived from an EMBL/GenBank/DDBJ whole genome shotgun (WGS) entry which is preliminary data.</text>
</comment>
<gene>
    <name evidence="2" type="ORF">A1O5_04413</name>
</gene>
<sequence>MRVKNGRRSARLSQTSINIKGRSFPRSWRFSDSKGSMLECHYKTYIKKWRLDKKNKQSDIIFAFQKLQERQGKDTAFLIRGQLRSRENVGHYWKRTRLNPARFSPVPHTPDGVEYRTPSPSVGGNSDEAEPEDTRQGAGRSPFAGDEHVTLFQYINQGLALASRSPSLRLLSSPEPLRAQDQALHYAKVLFQTHVERADPNLDTVFLGEVTRFLDKLIARAYSALVAIDQNMSLISIQSRLLDTLELIPGMVKYDCGYVTMSLLRIIVSCGQGTQSWTSTMNRMVSRQIVEKTGNAYGVDHPVSLLLRTLIRSFGGVLATSEMIMLSGKDIMARGLGHDYAGMGELLRCLCDVSVSSGSMNSALKHANELYSMCFCRRRKYMTESSLTSFLLCLSQLAMTHFTFGNYAESDFWIEEGLRTCCQGQSPSKRATARADFLYCRALAMGKHGQWSAAFEVFGEVLRQRMRVYGAGDYAAMQCGEHMQWIRYHHLEKGQHLRAAEGGCQNEGRGDPCAVGQDEPRIDGRREPSVHGEAEPSNNKDFAHLWPNHPEQHPLAIGQVEAWTDEQPQQQQQPETHWDDQLPGLSAGEDQWWRM</sequence>
<protein>
    <recommendedName>
        <fullName evidence="4">Clr5 domain-containing protein</fullName>
    </recommendedName>
</protein>
<evidence type="ECO:0000313" key="3">
    <source>
        <dbReference type="Proteomes" id="UP000019471"/>
    </source>
</evidence>